<dbReference type="SUPFAM" id="SSF53597">
    <property type="entry name" value="Dihydrofolate reductase-like"/>
    <property type="match status" value="1"/>
</dbReference>
<protein>
    <submittedName>
        <fullName evidence="2">Dihydrofolate reductase family protein</fullName>
    </submittedName>
</protein>
<evidence type="ECO:0000313" key="2">
    <source>
        <dbReference type="EMBL" id="MFC4831887.1"/>
    </source>
</evidence>
<comment type="caution">
    <text evidence="2">The sequence shown here is derived from an EMBL/GenBank/DDBJ whole genome shotgun (WGS) entry which is preliminary data.</text>
</comment>
<evidence type="ECO:0000259" key="1">
    <source>
        <dbReference type="Pfam" id="PF01872"/>
    </source>
</evidence>
<reference evidence="3" key="1">
    <citation type="journal article" date="2019" name="Int. J. Syst. Evol. Microbiol.">
        <title>The Global Catalogue of Microorganisms (GCM) 10K type strain sequencing project: providing services to taxonomists for standard genome sequencing and annotation.</title>
        <authorList>
            <consortium name="The Broad Institute Genomics Platform"/>
            <consortium name="The Broad Institute Genome Sequencing Center for Infectious Disease"/>
            <person name="Wu L."/>
            <person name="Ma J."/>
        </authorList>
    </citation>
    <scope>NUCLEOTIDE SEQUENCE [LARGE SCALE GENOMIC DNA]</scope>
    <source>
        <strain evidence="3">CCUG 50347</strain>
    </source>
</reference>
<dbReference type="PANTHER" id="PTHR38011">
    <property type="entry name" value="DIHYDROFOLATE REDUCTASE FAMILY PROTEIN (AFU_ORTHOLOGUE AFUA_8G06820)"/>
    <property type="match status" value="1"/>
</dbReference>
<gene>
    <name evidence="2" type="ORF">ACFPEL_05645</name>
</gene>
<dbReference type="InterPro" id="IPR050765">
    <property type="entry name" value="Riboflavin_Biosynth_HTPR"/>
</dbReference>
<dbReference type="Pfam" id="PF01872">
    <property type="entry name" value="RibD_C"/>
    <property type="match status" value="1"/>
</dbReference>
<dbReference type="InterPro" id="IPR002734">
    <property type="entry name" value="RibDG_C"/>
</dbReference>
<dbReference type="EMBL" id="JBHSIM010000011">
    <property type="protein sequence ID" value="MFC4831887.1"/>
    <property type="molecule type" value="Genomic_DNA"/>
</dbReference>
<keyword evidence="3" id="KW-1185">Reference proteome</keyword>
<dbReference type="Proteomes" id="UP001595909">
    <property type="component" value="Unassembled WGS sequence"/>
</dbReference>
<proteinExistence type="predicted"/>
<feature type="domain" description="Bacterial bifunctional deaminase-reductase C-terminal" evidence="1">
    <location>
        <begin position="5"/>
        <end position="177"/>
    </location>
</feature>
<dbReference type="RefSeq" id="WP_274192011.1">
    <property type="nucleotide sequence ID" value="NZ_BAABHN010000011.1"/>
</dbReference>
<evidence type="ECO:0000313" key="3">
    <source>
        <dbReference type="Proteomes" id="UP001595909"/>
    </source>
</evidence>
<accession>A0ABV9RFA1</accession>
<sequence length="214" mass="23297">MSDTTCHMAISLDGFVAGPDQSRDDPLGKRGIEVHGWHIGDPRANEADEIATGWLMRPRGAYVMGRNMFGPIRGEWDEDWRGWWGAEPPYHAPVFVLTHHAHEPIEMEGGTTFHFVTEGFDAAYAQASETAGDKGVDIAGGASTVRQALNAGVIDEFTLDIAPTLLGAGERMFDGVATFDFEPVEVLHSPLATHIRYRRVDGPTAEQPPTGRAS</sequence>
<organism evidence="2 3">
    <name type="scientific">Actinomycetospora chibensis</name>
    <dbReference type="NCBI Taxonomy" id="663606"/>
    <lineage>
        <taxon>Bacteria</taxon>
        <taxon>Bacillati</taxon>
        <taxon>Actinomycetota</taxon>
        <taxon>Actinomycetes</taxon>
        <taxon>Pseudonocardiales</taxon>
        <taxon>Pseudonocardiaceae</taxon>
        <taxon>Actinomycetospora</taxon>
    </lineage>
</organism>
<dbReference type="InterPro" id="IPR024072">
    <property type="entry name" value="DHFR-like_dom_sf"/>
</dbReference>
<dbReference type="PANTHER" id="PTHR38011:SF12">
    <property type="entry name" value="BIFUNCTIONAL DEAMINASE-REDUCTASE DOMAIN PROTEIN"/>
    <property type="match status" value="1"/>
</dbReference>
<dbReference type="Gene3D" id="3.40.430.10">
    <property type="entry name" value="Dihydrofolate Reductase, subunit A"/>
    <property type="match status" value="1"/>
</dbReference>
<name>A0ABV9RFA1_9PSEU</name>